<dbReference type="GO" id="GO:0005737">
    <property type="term" value="C:cytoplasm"/>
    <property type="evidence" value="ECO:0007669"/>
    <property type="project" value="TreeGrafter"/>
</dbReference>
<keyword evidence="6" id="KW-1185">Reference proteome</keyword>
<dbReference type="EMBL" id="JARKIF010000005">
    <property type="protein sequence ID" value="KAJ7638722.1"/>
    <property type="molecule type" value="Genomic_DNA"/>
</dbReference>
<reference evidence="5" key="1">
    <citation type="submission" date="2023-03" db="EMBL/GenBank/DDBJ databases">
        <title>Massive genome expansion in bonnet fungi (Mycena s.s.) driven by repeated elements and novel gene families across ecological guilds.</title>
        <authorList>
            <consortium name="Lawrence Berkeley National Laboratory"/>
            <person name="Harder C.B."/>
            <person name="Miyauchi S."/>
            <person name="Viragh M."/>
            <person name="Kuo A."/>
            <person name="Thoen E."/>
            <person name="Andreopoulos B."/>
            <person name="Lu D."/>
            <person name="Skrede I."/>
            <person name="Drula E."/>
            <person name="Henrissat B."/>
            <person name="Morin E."/>
            <person name="Kohler A."/>
            <person name="Barry K."/>
            <person name="LaButti K."/>
            <person name="Morin E."/>
            <person name="Salamov A."/>
            <person name="Lipzen A."/>
            <person name="Mereny Z."/>
            <person name="Hegedus B."/>
            <person name="Baldrian P."/>
            <person name="Stursova M."/>
            <person name="Weitz H."/>
            <person name="Taylor A."/>
            <person name="Grigoriev I.V."/>
            <person name="Nagy L.G."/>
            <person name="Martin F."/>
            <person name="Kauserud H."/>
        </authorList>
    </citation>
    <scope>NUCLEOTIDE SEQUENCE</scope>
    <source>
        <strain evidence="5">9284</strain>
    </source>
</reference>
<dbReference type="SMART" id="SM00360">
    <property type="entry name" value="RRM"/>
    <property type="match status" value="2"/>
</dbReference>
<sequence>MSSTRRLFLKNLPLDGLKRAQLFDYLSDFGEVDELKIVEGDTGQRYGFVQFADSSASRVVLETFRDKLFLGHPIVIEPARPLRKDSGSRAARPRRRYPVIVSNLPPQICWQELKDFGRLAGGLVAYCDLDRSKNGRGFIEYLNEEDAVGAVRNLNGHKLAGQPVRVSMGPSGSHRSIRSRSRSPARRTRSSTTTRTRTRRSRSPPSHQIPDYIHKPSCLFPISAERFSPRVPSDPAPFAYPNYPFTVEPAIPVVLHPVDSYHPSGLFVETEVSTAEILMPQGHHPSSFIDYHSSSTTGAYHDFDQYLRLEYLKHYNL</sequence>
<dbReference type="InterPro" id="IPR035979">
    <property type="entry name" value="RBD_domain_sf"/>
</dbReference>
<dbReference type="PANTHER" id="PTHR23003:SF51">
    <property type="entry name" value="SERINE-ARGININE PROTEIN 55"/>
    <property type="match status" value="1"/>
</dbReference>
<dbReference type="SUPFAM" id="SSF54928">
    <property type="entry name" value="RNA-binding domain, RBD"/>
    <property type="match status" value="1"/>
</dbReference>
<feature type="domain" description="RRM" evidence="4">
    <location>
        <begin position="5"/>
        <end position="81"/>
    </location>
</feature>
<evidence type="ECO:0000313" key="5">
    <source>
        <dbReference type="EMBL" id="KAJ7638722.1"/>
    </source>
</evidence>
<dbReference type="PROSITE" id="PS50102">
    <property type="entry name" value="RRM"/>
    <property type="match status" value="2"/>
</dbReference>
<dbReference type="GO" id="GO:0005634">
    <property type="term" value="C:nucleus"/>
    <property type="evidence" value="ECO:0007669"/>
    <property type="project" value="TreeGrafter"/>
</dbReference>
<proteinExistence type="predicted"/>
<dbReference type="Pfam" id="PF00076">
    <property type="entry name" value="RRM_1"/>
    <property type="match status" value="2"/>
</dbReference>
<dbReference type="PANTHER" id="PTHR23003">
    <property type="entry name" value="RNA RECOGNITION MOTIF RRM DOMAIN CONTAINING PROTEIN"/>
    <property type="match status" value="1"/>
</dbReference>
<gene>
    <name evidence="5" type="ORF">FB45DRAFT_410148</name>
</gene>
<accession>A0AAD7C4Q9</accession>
<evidence type="ECO:0000256" key="2">
    <source>
        <dbReference type="PROSITE-ProRule" id="PRU00176"/>
    </source>
</evidence>
<dbReference type="Gene3D" id="3.30.70.330">
    <property type="match status" value="2"/>
</dbReference>
<evidence type="ECO:0000313" key="6">
    <source>
        <dbReference type="Proteomes" id="UP001221142"/>
    </source>
</evidence>
<dbReference type="CDD" id="cd00590">
    <property type="entry name" value="RRM_SF"/>
    <property type="match status" value="1"/>
</dbReference>
<feature type="compositionally biased region" description="Basic residues" evidence="3">
    <location>
        <begin position="175"/>
        <end position="189"/>
    </location>
</feature>
<dbReference type="InterPro" id="IPR012677">
    <property type="entry name" value="Nucleotide-bd_a/b_plait_sf"/>
</dbReference>
<dbReference type="GO" id="GO:0003729">
    <property type="term" value="F:mRNA binding"/>
    <property type="evidence" value="ECO:0007669"/>
    <property type="project" value="TreeGrafter"/>
</dbReference>
<evidence type="ECO:0000256" key="1">
    <source>
        <dbReference type="ARBA" id="ARBA00022884"/>
    </source>
</evidence>
<dbReference type="InterPro" id="IPR000504">
    <property type="entry name" value="RRM_dom"/>
</dbReference>
<dbReference type="Proteomes" id="UP001221142">
    <property type="component" value="Unassembled WGS sequence"/>
</dbReference>
<comment type="caution">
    <text evidence="5">The sequence shown here is derived from an EMBL/GenBank/DDBJ whole genome shotgun (WGS) entry which is preliminary data.</text>
</comment>
<protein>
    <recommendedName>
        <fullName evidence="4">RRM domain-containing protein</fullName>
    </recommendedName>
</protein>
<dbReference type="InterPro" id="IPR050374">
    <property type="entry name" value="RRT5_SRSF_SR"/>
</dbReference>
<name>A0AAD7C4Q9_9AGAR</name>
<feature type="domain" description="RRM" evidence="4">
    <location>
        <begin position="97"/>
        <end position="171"/>
    </location>
</feature>
<organism evidence="5 6">
    <name type="scientific">Roridomyces roridus</name>
    <dbReference type="NCBI Taxonomy" id="1738132"/>
    <lineage>
        <taxon>Eukaryota</taxon>
        <taxon>Fungi</taxon>
        <taxon>Dikarya</taxon>
        <taxon>Basidiomycota</taxon>
        <taxon>Agaricomycotina</taxon>
        <taxon>Agaricomycetes</taxon>
        <taxon>Agaricomycetidae</taxon>
        <taxon>Agaricales</taxon>
        <taxon>Marasmiineae</taxon>
        <taxon>Mycenaceae</taxon>
        <taxon>Roridomyces</taxon>
    </lineage>
</organism>
<dbReference type="AlphaFoldDB" id="A0AAD7C4Q9"/>
<evidence type="ECO:0000259" key="4">
    <source>
        <dbReference type="PROSITE" id="PS50102"/>
    </source>
</evidence>
<evidence type="ECO:0000256" key="3">
    <source>
        <dbReference type="SAM" id="MobiDB-lite"/>
    </source>
</evidence>
<keyword evidence="1 2" id="KW-0694">RNA-binding</keyword>
<feature type="region of interest" description="Disordered" evidence="3">
    <location>
        <begin position="160"/>
        <end position="212"/>
    </location>
</feature>